<name>A0A0U1M5N6_TALIS</name>
<dbReference type="PANTHER" id="PTHR46082:SF11">
    <property type="entry name" value="AAA+ ATPASE DOMAIN-CONTAINING PROTEIN-RELATED"/>
    <property type="match status" value="1"/>
</dbReference>
<evidence type="ECO:0000313" key="1">
    <source>
        <dbReference type="EMBL" id="CRG90837.1"/>
    </source>
</evidence>
<dbReference type="OMA" id="GGTWESK"/>
<dbReference type="Pfam" id="PF13424">
    <property type="entry name" value="TPR_12"/>
    <property type="match status" value="2"/>
</dbReference>
<dbReference type="AlphaFoldDB" id="A0A0U1M5N6"/>
<dbReference type="Proteomes" id="UP000054383">
    <property type="component" value="Unassembled WGS sequence"/>
</dbReference>
<dbReference type="InterPro" id="IPR053137">
    <property type="entry name" value="NLR-like"/>
</dbReference>
<proteinExistence type="predicted"/>
<dbReference type="SUPFAM" id="SSF48452">
    <property type="entry name" value="TPR-like"/>
    <property type="match status" value="1"/>
</dbReference>
<dbReference type="InterPro" id="IPR011990">
    <property type="entry name" value="TPR-like_helical_dom_sf"/>
</dbReference>
<protein>
    <recommendedName>
        <fullName evidence="3">Kinesin light chain</fullName>
    </recommendedName>
</protein>
<dbReference type="OrthoDB" id="5986190at2759"/>
<reference evidence="1 2" key="1">
    <citation type="submission" date="2015-04" db="EMBL/GenBank/DDBJ databases">
        <authorList>
            <person name="Syromyatnikov M.Y."/>
            <person name="Popov V.N."/>
        </authorList>
    </citation>
    <scope>NUCLEOTIDE SEQUENCE [LARGE SCALE GENOMIC DNA]</scope>
    <source>
        <strain evidence="1">WF-38-12</strain>
    </source>
</reference>
<keyword evidence="2" id="KW-1185">Reference proteome</keyword>
<evidence type="ECO:0008006" key="3">
    <source>
        <dbReference type="Google" id="ProtNLM"/>
    </source>
</evidence>
<dbReference type="PANTHER" id="PTHR46082">
    <property type="entry name" value="ATP/GTP-BINDING PROTEIN-RELATED"/>
    <property type="match status" value="1"/>
</dbReference>
<dbReference type="Gene3D" id="1.25.40.10">
    <property type="entry name" value="Tetratricopeptide repeat domain"/>
    <property type="match status" value="2"/>
</dbReference>
<organism evidence="1 2">
    <name type="scientific">Talaromyces islandicus</name>
    <name type="common">Penicillium islandicum</name>
    <dbReference type="NCBI Taxonomy" id="28573"/>
    <lineage>
        <taxon>Eukaryota</taxon>
        <taxon>Fungi</taxon>
        <taxon>Dikarya</taxon>
        <taxon>Ascomycota</taxon>
        <taxon>Pezizomycotina</taxon>
        <taxon>Eurotiomycetes</taxon>
        <taxon>Eurotiomycetidae</taxon>
        <taxon>Eurotiales</taxon>
        <taxon>Trichocomaceae</taxon>
        <taxon>Talaromyces</taxon>
        <taxon>Talaromyces sect. Islandici</taxon>
    </lineage>
</organism>
<evidence type="ECO:0000313" key="2">
    <source>
        <dbReference type="Proteomes" id="UP000054383"/>
    </source>
</evidence>
<dbReference type="EMBL" id="CVMT01000008">
    <property type="protein sequence ID" value="CRG90837.1"/>
    <property type="molecule type" value="Genomic_DNA"/>
</dbReference>
<dbReference type="STRING" id="28573.A0A0U1M5N6"/>
<sequence length="359" mass="40523">MSFLSQIPVIGNEIDSLVQRSQWRDAESVLLRMLREAEHHPPASPRENTENQQAKLMLAHVLRQAGRFHDAERLDGEVLTIREREYGETAQETLVVMYNLATDIKLQTGRLLEGLALERRVLETAVQAYWPNTKAVVTADHSPSMDILIRMCNLADTFFAHNQPTDAAQLHETVLRLCTASIGPGHPYTIAVMDSTGRDYVSQGRLHEAVRLLQDAVEAGKVHLGEQDATTRRCIVHLAETYGRMTAEGDGKVPDGKVVAILEQAIKILEESIGVDDTDTVSLKYYLAVAYARLDGRFHDSEALQEQVLHWCRRQLGVRTETASLMVRNLVLMYRQLGRMDKAREVENEFGRIRRSQSD</sequence>
<gene>
    <name evidence="1" type="ORF">PISL3812_07883</name>
</gene>
<accession>A0A0U1M5N6</accession>